<organism evidence="1 2">
    <name type="scientific">Bacillus cereus (strain 03BB102)</name>
    <dbReference type="NCBI Taxonomy" id="572264"/>
    <lineage>
        <taxon>Bacteria</taxon>
        <taxon>Bacillati</taxon>
        <taxon>Bacillota</taxon>
        <taxon>Bacilli</taxon>
        <taxon>Bacillales</taxon>
        <taxon>Bacillaceae</taxon>
        <taxon>Bacillus</taxon>
        <taxon>Bacillus cereus group</taxon>
    </lineage>
</organism>
<evidence type="ECO:0000313" key="2">
    <source>
        <dbReference type="Proteomes" id="UP000002210"/>
    </source>
</evidence>
<dbReference type="KEGG" id="bcx:BCA_1883"/>
<protein>
    <submittedName>
        <fullName evidence="1">Uncharacterized protein</fullName>
    </submittedName>
</protein>
<evidence type="ECO:0000313" key="1">
    <source>
        <dbReference type="EMBL" id="ACO27092.1"/>
    </source>
</evidence>
<dbReference type="AlphaFoldDB" id="A0A158RJ73"/>
<proteinExistence type="predicted"/>
<name>A0A158RJ73_BACC3</name>
<gene>
    <name evidence="1" type="ordered locus">BCA_1883</name>
</gene>
<dbReference type="PATRIC" id="fig|572264.18.peg.1825"/>
<sequence length="61" mass="7152">MIKTTKTFHFKMVHIKIEDVRGELGMTKEEIVMLFLDTVQEFAPDQLEEYIAEIKKIAIPN</sequence>
<accession>A0A158RJ73</accession>
<dbReference type="Proteomes" id="UP000002210">
    <property type="component" value="Chromosome"/>
</dbReference>
<reference evidence="1 2" key="1">
    <citation type="submission" date="2009-02" db="EMBL/GenBank/DDBJ databases">
        <title>Genome sequence of Bacillus cereus 03BB102.</title>
        <authorList>
            <person name="Dodson R.J."/>
            <person name="Jackson P."/>
            <person name="Munk A.C."/>
            <person name="Brettin T."/>
            <person name="Bruce D."/>
            <person name="Detter C."/>
            <person name="Tapia R."/>
            <person name="Han C."/>
            <person name="Sutton G."/>
            <person name="Sims D."/>
        </authorList>
    </citation>
    <scope>NUCLEOTIDE SEQUENCE [LARGE SCALE GENOMIC DNA]</scope>
    <source>
        <strain evidence="1 2">03BB102</strain>
    </source>
</reference>
<dbReference type="EMBL" id="CP001407">
    <property type="protein sequence ID" value="ACO27092.1"/>
    <property type="molecule type" value="Genomic_DNA"/>
</dbReference>